<feature type="non-terminal residue" evidence="2">
    <location>
        <position position="370"/>
    </location>
</feature>
<keyword evidence="1" id="KW-0812">Transmembrane</keyword>
<evidence type="ECO:0000313" key="2">
    <source>
        <dbReference type="EMBL" id="MBB1256601.1"/>
    </source>
</evidence>
<sequence>MAADFAIWAGLIAAVVCQILWTDYARVRLDLFLCLLLIALGFWFREAADRAICAQLAVLPAVPRPAQPRGFKIMDASWPIAYHSHIQFAFWFTCFAAVPVMLGVHGPGATPLDVALSPGVHTEAGLGAVPLVAAWAGILGHRALKDHRRATKRVDQALNSGAGHSLPVVVSDRFGGISSPPSHGHKEADALPVKSHAEYAAAEPALSPYKSGALCLLSENGERSLFLDRRADPLVVSDVLAGREGWLYWHPENEPMARVSVPAVLVLGDGRYIRGWTQDNGQTAVPDGEAITVRPGFRQMADPIETSVLRARATRRPALYYFAVATALLSSSFLGLWNGEAKGVPLLGGAALIAIGLSVGRLGTTPRATT</sequence>
<dbReference type="AlphaFoldDB" id="A0A7W3ZQF2"/>
<feature type="transmembrane region" description="Helical" evidence="1">
    <location>
        <begin position="343"/>
        <end position="364"/>
    </location>
</feature>
<feature type="transmembrane region" description="Helical" evidence="1">
    <location>
        <begin position="124"/>
        <end position="144"/>
    </location>
</feature>
<proteinExistence type="predicted"/>
<dbReference type="EMBL" id="JABJWZ010000402">
    <property type="protein sequence ID" value="MBB1256601.1"/>
    <property type="molecule type" value="Genomic_DNA"/>
</dbReference>
<comment type="caution">
    <text evidence="2">The sequence shown here is derived from an EMBL/GenBank/DDBJ whole genome shotgun (WGS) entry which is preliminary data.</text>
</comment>
<protein>
    <submittedName>
        <fullName evidence="2">Uncharacterized protein</fullName>
    </submittedName>
</protein>
<accession>A0A7W3ZQF2</accession>
<evidence type="ECO:0000313" key="3">
    <source>
        <dbReference type="Proteomes" id="UP000525686"/>
    </source>
</evidence>
<feature type="transmembrane region" description="Helical" evidence="1">
    <location>
        <begin position="5"/>
        <end position="21"/>
    </location>
</feature>
<feature type="transmembrane region" description="Helical" evidence="1">
    <location>
        <begin position="27"/>
        <end position="44"/>
    </location>
</feature>
<evidence type="ECO:0000256" key="1">
    <source>
        <dbReference type="SAM" id="Phobius"/>
    </source>
</evidence>
<dbReference type="RefSeq" id="WP_181355533.1">
    <property type="nucleotide sequence ID" value="NZ_JABJWZ010000402.1"/>
</dbReference>
<keyword evidence="1" id="KW-0472">Membrane</keyword>
<reference evidence="3" key="1">
    <citation type="submission" date="2020-05" db="EMBL/GenBank/DDBJ databases">
        <title>Classification of alakaliphilic streptomycetes isolated from an alkaline soil next to Lonar Crater, India and a proposal for the recognition of Streptomyces alkaliterrae sp. nov.</title>
        <authorList>
            <person name="Golinska P."/>
        </authorList>
    </citation>
    <scope>NUCLEOTIDE SEQUENCE [LARGE SCALE GENOMIC DNA]</scope>
    <source>
        <strain evidence="3">OF3</strain>
    </source>
</reference>
<feature type="transmembrane region" description="Helical" evidence="1">
    <location>
        <begin position="318"/>
        <end position="337"/>
    </location>
</feature>
<organism evidence="2 3">
    <name type="scientific">Streptomyces alkaliterrae</name>
    <dbReference type="NCBI Taxonomy" id="2213162"/>
    <lineage>
        <taxon>Bacteria</taxon>
        <taxon>Bacillati</taxon>
        <taxon>Actinomycetota</taxon>
        <taxon>Actinomycetes</taxon>
        <taxon>Kitasatosporales</taxon>
        <taxon>Streptomycetaceae</taxon>
        <taxon>Streptomyces</taxon>
    </lineage>
</organism>
<gene>
    <name evidence="2" type="ORF">H3146_25110</name>
</gene>
<keyword evidence="1" id="KW-1133">Transmembrane helix</keyword>
<feature type="transmembrane region" description="Helical" evidence="1">
    <location>
        <begin position="88"/>
        <end position="104"/>
    </location>
</feature>
<dbReference type="Proteomes" id="UP000525686">
    <property type="component" value="Unassembled WGS sequence"/>
</dbReference>
<name>A0A7W3ZQF2_9ACTN</name>